<evidence type="ECO:0000313" key="2">
    <source>
        <dbReference type="EMBL" id="OGI88765.1"/>
    </source>
</evidence>
<feature type="transmembrane region" description="Helical" evidence="1">
    <location>
        <begin position="12"/>
        <end position="35"/>
    </location>
</feature>
<feature type="transmembrane region" description="Helical" evidence="1">
    <location>
        <begin position="102"/>
        <end position="122"/>
    </location>
</feature>
<organism evidence="2 3">
    <name type="scientific">Candidatus Nomurabacteria bacterium RIFCSPLOWO2_01_FULL_41_21</name>
    <dbReference type="NCBI Taxonomy" id="1801776"/>
    <lineage>
        <taxon>Bacteria</taxon>
        <taxon>Candidatus Nomuraibacteriota</taxon>
    </lineage>
</organism>
<sequence length="260" mass="29751">MQKKSSAVTLENILTGVIILGSILFSYGFASFLGADFNTRILTSLLALCAIGFMLNFMAHNKGWASRRELILFDMPRKILIFYVSGFAILVLIALISKNNAIYAYLSAIGMSMFFGLVAWFLGLREWPRYEKNVWPMPKLNPSEKRERLEKVWGGFSFDAQQIKKMRERHKIVCAIYTVSRLRKEIKAGENFWCVQATPCKEGPKIEIKPYVMGSLPDGVTEESLLQGANACFRYENYGDVENYVKNLENYWERIMAGVF</sequence>
<reference evidence="2 3" key="1">
    <citation type="journal article" date="2016" name="Nat. Commun.">
        <title>Thousands of microbial genomes shed light on interconnected biogeochemical processes in an aquifer system.</title>
        <authorList>
            <person name="Anantharaman K."/>
            <person name="Brown C.T."/>
            <person name="Hug L.A."/>
            <person name="Sharon I."/>
            <person name="Castelle C.J."/>
            <person name="Probst A.J."/>
            <person name="Thomas B.C."/>
            <person name="Singh A."/>
            <person name="Wilkins M.J."/>
            <person name="Karaoz U."/>
            <person name="Brodie E.L."/>
            <person name="Williams K.H."/>
            <person name="Hubbard S.S."/>
            <person name="Banfield J.F."/>
        </authorList>
    </citation>
    <scope>NUCLEOTIDE SEQUENCE [LARGE SCALE GENOMIC DNA]</scope>
</reference>
<keyword evidence="1" id="KW-0472">Membrane</keyword>
<feature type="transmembrane region" description="Helical" evidence="1">
    <location>
        <begin position="41"/>
        <end position="59"/>
    </location>
</feature>
<dbReference type="AlphaFoldDB" id="A0A1F6X3Y0"/>
<protein>
    <submittedName>
        <fullName evidence="2">Uncharacterized protein</fullName>
    </submittedName>
</protein>
<proteinExistence type="predicted"/>
<evidence type="ECO:0000256" key="1">
    <source>
        <dbReference type="SAM" id="Phobius"/>
    </source>
</evidence>
<feature type="transmembrane region" description="Helical" evidence="1">
    <location>
        <begin position="79"/>
        <end position="96"/>
    </location>
</feature>
<keyword evidence="1" id="KW-1133">Transmembrane helix</keyword>
<gene>
    <name evidence="2" type="ORF">A2914_03060</name>
</gene>
<name>A0A1F6X3Y0_9BACT</name>
<accession>A0A1F6X3Y0</accession>
<dbReference type="EMBL" id="MFVA01000005">
    <property type="protein sequence ID" value="OGI88765.1"/>
    <property type="molecule type" value="Genomic_DNA"/>
</dbReference>
<keyword evidence="1" id="KW-0812">Transmembrane</keyword>
<comment type="caution">
    <text evidence="2">The sequence shown here is derived from an EMBL/GenBank/DDBJ whole genome shotgun (WGS) entry which is preliminary data.</text>
</comment>
<dbReference type="STRING" id="1801776.A2914_03060"/>
<evidence type="ECO:0000313" key="3">
    <source>
        <dbReference type="Proteomes" id="UP000176423"/>
    </source>
</evidence>
<dbReference type="Proteomes" id="UP000176423">
    <property type="component" value="Unassembled WGS sequence"/>
</dbReference>